<dbReference type="PANTHER" id="PTHR30514">
    <property type="entry name" value="GLUCOKINASE"/>
    <property type="match status" value="1"/>
</dbReference>
<evidence type="ECO:0000256" key="3">
    <source>
        <dbReference type="ARBA" id="ARBA00023163"/>
    </source>
</evidence>
<dbReference type="InterPro" id="IPR046348">
    <property type="entry name" value="SIS_dom_sf"/>
</dbReference>
<name>A0ABN1Q101_9PSEU</name>
<proteinExistence type="predicted"/>
<dbReference type="InterPro" id="IPR047640">
    <property type="entry name" value="RpiR-like"/>
</dbReference>
<keyword evidence="2" id="KW-0238">DNA-binding</keyword>
<dbReference type="Gene3D" id="1.10.10.10">
    <property type="entry name" value="Winged helix-like DNA-binding domain superfamily/Winged helix DNA-binding domain"/>
    <property type="match status" value="1"/>
</dbReference>
<gene>
    <name evidence="6" type="ORF">GCM10009559_27610</name>
</gene>
<dbReference type="InterPro" id="IPR036388">
    <property type="entry name" value="WH-like_DNA-bd_sf"/>
</dbReference>
<dbReference type="Pfam" id="PF01380">
    <property type="entry name" value="SIS"/>
    <property type="match status" value="1"/>
</dbReference>
<dbReference type="SUPFAM" id="SSF53697">
    <property type="entry name" value="SIS domain"/>
    <property type="match status" value="1"/>
</dbReference>
<sequence>MTDESVLELITGRQDRMRPSERKVAAAVLADPAAVVHMSMAGLADTAGVSEPTVMRFCTGLGFSGFQAFRLGLAQSLAVGIPVTHSAIEPDDPVEAMAGKIFDHTLSSLDRTRRSLDTAAVAAAVETLVRATSVHFVGLGASGIIAQDALQHAVLFGVPCTAPVDLHQQYMAAAMCGPGEVVVAISNTGRTTSVLEVTERAKRAGAAVIAVTGGPGPLADLADVAIVLRTFEDTDIYTPTVSRLAGLVLVDVLATAVAVRRGPAHLERLREMKEALSVFRGSADGSRNVT</sequence>
<dbReference type="PROSITE" id="PS51071">
    <property type="entry name" value="HTH_RPIR"/>
    <property type="match status" value="1"/>
</dbReference>
<comment type="caution">
    <text evidence="6">The sequence shown here is derived from an EMBL/GenBank/DDBJ whole genome shotgun (WGS) entry which is preliminary data.</text>
</comment>
<evidence type="ECO:0000256" key="2">
    <source>
        <dbReference type="ARBA" id="ARBA00023125"/>
    </source>
</evidence>
<dbReference type="InterPro" id="IPR000281">
    <property type="entry name" value="HTH_RpiR"/>
</dbReference>
<keyword evidence="3" id="KW-0804">Transcription</keyword>
<evidence type="ECO:0000256" key="1">
    <source>
        <dbReference type="ARBA" id="ARBA00023015"/>
    </source>
</evidence>
<evidence type="ECO:0000313" key="7">
    <source>
        <dbReference type="Proteomes" id="UP001499967"/>
    </source>
</evidence>
<dbReference type="RefSeq" id="WP_343941746.1">
    <property type="nucleotide sequence ID" value="NZ_BAAAHP010000075.1"/>
</dbReference>
<protein>
    <submittedName>
        <fullName evidence="6">SIS domain-containing protein</fullName>
    </submittedName>
</protein>
<feature type="domain" description="SIS" evidence="5">
    <location>
        <begin position="124"/>
        <end position="263"/>
    </location>
</feature>
<organism evidence="6 7">
    <name type="scientific">Pseudonocardia zijingensis</name>
    <dbReference type="NCBI Taxonomy" id="153376"/>
    <lineage>
        <taxon>Bacteria</taxon>
        <taxon>Bacillati</taxon>
        <taxon>Actinomycetota</taxon>
        <taxon>Actinomycetes</taxon>
        <taxon>Pseudonocardiales</taxon>
        <taxon>Pseudonocardiaceae</taxon>
        <taxon>Pseudonocardia</taxon>
    </lineage>
</organism>
<dbReference type="PROSITE" id="PS51464">
    <property type="entry name" value="SIS"/>
    <property type="match status" value="1"/>
</dbReference>
<dbReference type="Gene3D" id="3.40.50.10490">
    <property type="entry name" value="Glucose-6-phosphate isomerase like protein, domain 1"/>
    <property type="match status" value="1"/>
</dbReference>
<reference evidence="6 7" key="1">
    <citation type="journal article" date="2019" name="Int. J. Syst. Evol. Microbiol.">
        <title>The Global Catalogue of Microorganisms (GCM) 10K type strain sequencing project: providing services to taxonomists for standard genome sequencing and annotation.</title>
        <authorList>
            <consortium name="The Broad Institute Genomics Platform"/>
            <consortium name="The Broad Institute Genome Sequencing Center for Infectious Disease"/>
            <person name="Wu L."/>
            <person name="Ma J."/>
        </authorList>
    </citation>
    <scope>NUCLEOTIDE SEQUENCE [LARGE SCALE GENOMIC DNA]</scope>
    <source>
        <strain evidence="6 7">JCM 11117</strain>
    </source>
</reference>
<dbReference type="Proteomes" id="UP001499967">
    <property type="component" value="Unassembled WGS sequence"/>
</dbReference>
<dbReference type="InterPro" id="IPR001347">
    <property type="entry name" value="SIS_dom"/>
</dbReference>
<dbReference type="CDD" id="cd05013">
    <property type="entry name" value="SIS_RpiR"/>
    <property type="match status" value="1"/>
</dbReference>
<evidence type="ECO:0000259" key="5">
    <source>
        <dbReference type="PROSITE" id="PS51464"/>
    </source>
</evidence>
<keyword evidence="7" id="KW-1185">Reference proteome</keyword>
<dbReference type="EMBL" id="BAAAHP010000075">
    <property type="protein sequence ID" value="GAA0935812.1"/>
    <property type="molecule type" value="Genomic_DNA"/>
</dbReference>
<keyword evidence="1" id="KW-0805">Transcription regulation</keyword>
<evidence type="ECO:0000259" key="4">
    <source>
        <dbReference type="PROSITE" id="PS51071"/>
    </source>
</evidence>
<feature type="domain" description="HTH rpiR-type" evidence="4">
    <location>
        <begin position="4"/>
        <end position="80"/>
    </location>
</feature>
<dbReference type="SUPFAM" id="SSF46689">
    <property type="entry name" value="Homeodomain-like"/>
    <property type="match status" value="1"/>
</dbReference>
<dbReference type="InterPro" id="IPR035472">
    <property type="entry name" value="RpiR-like_SIS"/>
</dbReference>
<evidence type="ECO:0000313" key="6">
    <source>
        <dbReference type="EMBL" id="GAA0935812.1"/>
    </source>
</evidence>
<dbReference type="InterPro" id="IPR009057">
    <property type="entry name" value="Homeodomain-like_sf"/>
</dbReference>
<dbReference type="Pfam" id="PF01418">
    <property type="entry name" value="HTH_6"/>
    <property type="match status" value="1"/>
</dbReference>
<accession>A0ABN1Q101</accession>
<dbReference type="PANTHER" id="PTHR30514:SF1">
    <property type="entry name" value="HTH-TYPE TRANSCRIPTIONAL REGULATOR HEXR-RELATED"/>
    <property type="match status" value="1"/>
</dbReference>